<proteinExistence type="inferred from homology"/>
<feature type="transmembrane region" description="Helical" evidence="7">
    <location>
        <begin position="213"/>
        <end position="231"/>
    </location>
</feature>
<comment type="similarity">
    <text evidence="2">Belongs to the UbiA prenyltransferase family.</text>
</comment>
<keyword evidence="6 7" id="KW-0472">Membrane</keyword>
<dbReference type="Gene3D" id="1.20.120.1780">
    <property type="entry name" value="UbiA prenyltransferase"/>
    <property type="match status" value="1"/>
</dbReference>
<evidence type="ECO:0000256" key="6">
    <source>
        <dbReference type="ARBA" id="ARBA00023136"/>
    </source>
</evidence>
<feature type="transmembrane region" description="Helical" evidence="7">
    <location>
        <begin position="133"/>
        <end position="154"/>
    </location>
</feature>
<feature type="transmembrane region" description="Helical" evidence="7">
    <location>
        <begin position="237"/>
        <end position="257"/>
    </location>
</feature>
<evidence type="ECO:0000256" key="7">
    <source>
        <dbReference type="SAM" id="Phobius"/>
    </source>
</evidence>
<evidence type="ECO:0000256" key="5">
    <source>
        <dbReference type="ARBA" id="ARBA00022989"/>
    </source>
</evidence>
<dbReference type="Gene3D" id="1.10.357.140">
    <property type="entry name" value="UbiA prenyltransferase"/>
    <property type="match status" value="1"/>
</dbReference>
<protein>
    <submittedName>
        <fullName evidence="8">Bacteriochlorophyll synthase 33 kDa chain</fullName>
    </submittedName>
</protein>
<keyword evidence="9" id="KW-1185">Reference proteome</keyword>
<evidence type="ECO:0000313" key="9">
    <source>
        <dbReference type="Proteomes" id="UP000075243"/>
    </source>
</evidence>
<gene>
    <name evidence="8" type="ORF">KK1_036040</name>
</gene>
<feature type="transmembrane region" description="Helical" evidence="7">
    <location>
        <begin position="32"/>
        <end position="57"/>
    </location>
</feature>
<dbReference type="GO" id="GO:0031969">
    <property type="term" value="C:chloroplast membrane"/>
    <property type="evidence" value="ECO:0007669"/>
    <property type="project" value="UniProtKB-SubCell"/>
</dbReference>
<evidence type="ECO:0000256" key="3">
    <source>
        <dbReference type="ARBA" id="ARBA00022679"/>
    </source>
</evidence>
<dbReference type="Pfam" id="PF01040">
    <property type="entry name" value="UbiA"/>
    <property type="match status" value="1"/>
</dbReference>
<name>A0A151RJ67_CAJCA</name>
<dbReference type="EMBL" id="KQ483712">
    <property type="protein sequence ID" value="KYP42561.1"/>
    <property type="molecule type" value="Genomic_DNA"/>
</dbReference>
<keyword evidence="3" id="KW-0808">Transferase</keyword>
<feature type="transmembrane region" description="Helical" evidence="7">
    <location>
        <begin position="166"/>
        <end position="187"/>
    </location>
</feature>
<dbReference type="InterPro" id="IPR044878">
    <property type="entry name" value="UbiA_sf"/>
</dbReference>
<dbReference type="AlphaFoldDB" id="A0A151RJ67"/>
<dbReference type="Proteomes" id="UP000075243">
    <property type="component" value="Unassembled WGS sequence"/>
</dbReference>
<accession>A0A151RJ67</accession>
<dbReference type="PANTHER" id="PTHR43009">
    <property type="entry name" value="HOMOGENTISATE SOLANESYLTRANSFERASE, CHLOROPLASTIC"/>
    <property type="match status" value="1"/>
</dbReference>
<evidence type="ECO:0000256" key="2">
    <source>
        <dbReference type="ARBA" id="ARBA00005985"/>
    </source>
</evidence>
<feature type="transmembrane region" description="Helical" evidence="7">
    <location>
        <begin position="269"/>
        <end position="288"/>
    </location>
</feature>
<evidence type="ECO:0000256" key="4">
    <source>
        <dbReference type="ARBA" id="ARBA00022692"/>
    </source>
</evidence>
<evidence type="ECO:0000313" key="8">
    <source>
        <dbReference type="EMBL" id="KYP42561.1"/>
    </source>
</evidence>
<dbReference type="InterPro" id="IPR000537">
    <property type="entry name" value="UbiA_prenyltransferase"/>
</dbReference>
<evidence type="ECO:0000256" key="1">
    <source>
        <dbReference type="ARBA" id="ARBA00004508"/>
    </source>
</evidence>
<feature type="transmembrane region" description="Helical" evidence="7">
    <location>
        <begin position="106"/>
        <end position="126"/>
    </location>
</feature>
<keyword evidence="4 7" id="KW-0812">Transmembrane</keyword>
<sequence>MFTSPYAMTTQTLGIISASLLAVEKLSDISPLFFIGVLQVAVPHLFMGIFVAGMNQLTDLEIDKINKPYLPLASGQISFTTGVIIAASCLTLSLLLGWVIGSWPLIWGLLLCCFLWIAYSINVPLLRWKGHPLLAAMCIFVTWTIVFPISSFLHLQTFVFKRPLTFPRSLIFSVTFMSLYSIGIALCKDIPDVEGDATFGIYSLSARFGQKRVFQICMTLFKMAFGVALLAGTTSPFVWTKIVTGLGHAILASILWYQAKSIDLKSKSSIAAFYFFTWKLLCAEYFLMPLVR</sequence>
<dbReference type="STRING" id="3821.A0A151RJ67"/>
<dbReference type="Gramene" id="C.cajan_35718.t">
    <property type="protein sequence ID" value="C.cajan_35718.t"/>
    <property type="gene ID" value="C.cajan_35718"/>
</dbReference>
<dbReference type="PANTHER" id="PTHR43009:SF6">
    <property type="entry name" value="HOMOGENTISATE PHYTYLTRANSFERASE 1, CHLOROPLASTIC"/>
    <property type="match status" value="1"/>
</dbReference>
<feature type="transmembrane region" description="Helical" evidence="7">
    <location>
        <begin position="77"/>
        <end position="100"/>
    </location>
</feature>
<comment type="subcellular location">
    <subcellularLocation>
        <location evidence="1">Plastid</location>
        <location evidence="1">Chloroplast membrane</location>
        <topology evidence="1">Multi-pass membrane protein</topology>
    </subcellularLocation>
</comment>
<dbReference type="GO" id="GO:0016765">
    <property type="term" value="F:transferase activity, transferring alkyl or aryl (other than methyl) groups"/>
    <property type="evidence" value="ECO:0007669"/>
    <property type="project" value="InterPro"/>
</dbReference>
<reference evidence="8" key="1">
    <citation type="journal article" date="2012" name="Nat. Biotechnol.">
        <title>Draft genome sequence of pigeonpea (Cajanus cajan), an orphan legume crop of resource-poor farmers.</title>
        <authorList>
            <person name="Varshney R.K."/>
            <person name="Chen W."/>
            <person name="Li Y."/>
            <person name="Bharti A.K."/>
            <person name="Saxena R.K."/>
            <person name="Schlueter J.A."/>
            <person name="Donoghue M.T."/>
            <person name="Azam S."/>
            <person name="Fan G."/>
            <person name="Whaley A.M."/>
            <person name="Farmer A.D."/>
            <person name="Sheridan J."/>
            <person name="Iwata A."/>
            <person name="Tuteja R."/>
            <person name="Penmetsa R.V."/>
            <person name="Wu W."/>
            <person name="Upadhyaya H.D."/>
            <person name="Yang S.P."/>
            <person name="Shah T."/>
            <person name="Saxena K.B."/>
            <person name="Michael T."/>
            <person name="McCombie W.R."/>
            <person name="Yang B."/>
            <person name="Zhang G."/>
            <person name="Yang H."/>
            <person name="Wang J."/>
            <person name="Spillane C."/>
            <person name="Cook D.R."/>
            <person name="May G.D."/>
            <person name="Xu X."/>
            <person name="Jackson S.A."/>
        </authorList>
    </citation>
    <scope>NUCLEOTIDE SEQUENCE [LARGE SCALE GENOMIC DNA]</scope>
</reference>
<organism evidence="8 9">
    <name type="scientific">Cajanus cajan</name>
    <name type="common">Pigeon pea</name>
    <name type="synonym">Cajanus indicus</name>
    <dbReference type="NCBI Taxonomy" id="3821"/>
    <lineage>
        <taxon>Eukaryota</taxon>
        <taxon>Viridiplantae</taxon>
        <taxon>Streptophyta</taxon>
        <taxon>Embryophyta</taxon>
        <taxon>Tracheophyta</taxon>
        <taxon>Spermatophyta</taxon>
        <taxon>Magnoliopsida</taxon>
        <taxon>eudicotyledons</taxon>
        <taxon>Gunneridae</taxon>
        <taxon>Pentapetalae</taxon>
        <taxon>rosids</taxon>
        <taxon>fabids</taxon>
        <taxon>Fabales</taxon>
        <taxon>Fabaceae</taxon>
        <taxon>Papilionoideae</taxon>
        <taxon>50 kb inversion clade</taxon>
        <taxon>NPAAA clade</taxon>
        <taxon>indigoferoid/millettioid clade</taxon>
        <taxon>Phaseoleae</taxon>
        <taxon>Cajanus</taxon>
    </lineage>
</organism>
<keyword evidence="5 7" id="KW-1133">Transmembrane helix</keyword>
<dbReference type="OMA" id="WIAYSIN"/>